<dbReference type="InterPro" id="IPR043128">
    <property type="entry name" value="Rev_trsase/Diguanyl_cyclase"/>
</dbReference>
<evidence type="ECO:0000256" key="7">
    <source>
        <dbReference type="ARBA" id="ARBA00022759"/>
    </source>
</evidence>
<dbReference type="CDD" id="cd01647">
    <property type="entry name" value="RT_LTR"/>
    <property type="match status" value="1"/>
</dbReference>
<comment type="subcellular location">
    <subcellularLocation>
        <location evidence="1">Nucleus</location>
    </subcellularLocation>
</comment>
<evidence type="ECO:0000256" key="6">
    <source>
        <dbReference type="ARBA" id="ARBA00022722"/>
    </source>
</evidence>
<evidence type="ECO:0000259" key="12">
    <source>
        <dbReference type="PROSITE" id="PS50878"/>
    </source>
</evidence>
<dbReference type="EC" id="3.1.26.4" evidence="3"/>
<dbReference type="InterPro" id="IPR041373">
    <property type="entry name" value="RT_RNaseH"/>
</dbReference>
<dbReference type="SUPFAM" id="SSF54160">
    <property type="entry name" value="Chromo domain-like"/>
    <property type="match status" value="1"/>
</dbReference>
<reference evidence="13" key="1">
    <citation type="submission" date="2023-06" db="EMBL/GenBank/DDBJ databases">
        <title>Male Hemibagrus guttatus genome.</title>
        <authorList>
            <person name="Bian C."/>
        </authorList>
    </citation>
    <scope>NUCLEOTIDE SEQUENCE</scope>
    <source>
        <strain evidence="13">Male_cb2023</strain>
        <tissue evidence="13">Muscle</tissue>
    </source>
</reference>
<feature type="domain" description="Reverse transcriptase" evidence="12">
    <location>
        <begin position="1"/>
        <end position="88"/>
    </location>
</feature>
<dbReference type="GO" id="GO:0004523">
    <property type="term" value="F:RNA-DNA hybrid ribonuclease activity"/>
    <property type="evidence" value="ECO:0007669"/>
    <property type="project" value="UniProtKB-EC"/>
</dbReference>
<keyword evidence="14" id="KW-1185">Reference proteome</keyword>
<evidence type="ECO:0000256" key="3">
    <source>
        <dbReference type="ARBA" id="ARBA00012180"/>
    </source>
</evidence>
<dbReference type="SMART" id="SM00298">
    <property type="entry name" value="CHROMO"/>
    <property type="match status" value="1"/>
</dbReference>
<sequence>MPYGLTNAPAVFQSMVNEIFRDLLNQCVIAYIDDILIYSSTREDHMHHVQTVLTCLMSLGYVLSPGMVEMDQSNVQAVTDWPFLGFATFYHLSLKGTLTAAETNYDVGNRELLSIKAALEEWRHWLEGTQHPFSVLTDHRNLEYLWGAKCHNPRQTRWALFFTRFNFTVTYCPGTKNSKADALSCLMESKSSPTLPDPILPSSLILAPIQWNLVKEIQRTHAKEAPPAACPPSKLYVPALLRLRVLQWVHDSPSNSHPGIQCTAQLTQRPFWWPSLSRDTADFVKACMVCTQSRTSHQLPEGLLEPLPIPQCPWSHIAVDFLTNLPDSRGFTNVLVIVDRFSKAWETALDRSQQVFRNYGLRPSSRPKSGGHSVASWGLPFPPTYQISTTFHAALLKPAHEPQSDHPAHTEPPPLLDNDGAPAYMVHALLNSCRLRNRLQYLVDWESYGPEERSWVNAMDILDPSLTEEFHRARLDRALLHPLAICSAQGNLTGILINHNAQAAEESRHGMLINLFETEVNFAKYFITVPFYTLL</sequence>
<feature type="domain" description="Chromo" evidence="11">
    <location>
        <begin position="424"/>
        <end position="474"/>
    </location>
</feature>
<keyword evidence="5" id="KW-0548">Nucleotidyltransferase</keyword>
<dbReference type="InterPro" id="IPR000953">
    <property type="entry name" value="Chromo/chromo_shadow_dom"/>
</dbReference>
<dbReference type="Pfam" id="PF17917">
    <property type="entry name" value="RT_RNaseH"/>
    <property type="match status" value="1"/>
</dbReference>
<dbReference type="InterPro" id="IPR012337">
    <property type="entry name" value="RNaseH-like_sf"/>
</dbReference>
<dbReference type="InterPro" id="IPR050951">
    <property type="entry name" value="Retrovirus_Pol_polyprotein"/>
</dbReference>
<dbReference type="PANTHER" id="PTHR37984">
    <property type="entry name" value="PROTEIN CBG26694"/>
    <property type="match status" value="1"/>
</dbReference>
<dbReference type="InterPro" id="IPR000477">
    <property type="entry name" value="RT_dom"/>
</dbReference>
<keyword evidence="4" id="KW-0808">Transferase</keyword>
<protein>
    <recommendedName>
        <fullName evidence="10">Gypsy retrotransposon integrase-like protein 1</fullName>
        <ecNumber evidence="3">3.1.26.4</ecNumber>
    </recommendedName>
</protein>
<evidence type="ECO:0000256" key="5">
    <source>
        <dbReference type="ARBA" id="ARBA00022695"/>
    </source>
</evidence>
<proteinExistence type="inferred from homology"/>
<keyword evidence="8" id="KW-0378">Hydrolase</keyword>
<evidence type="ECO:0000313" key="13">
    <source>
        <dbReference type="EMBL" id="KAK3509718.1"/>
    </source>
</evidence>
<dbReference type="InterPro" id="IPR041588">
    <property type="entry name" value="Integrase_H2C2"/>
</dbReference>
<organism evidence="13 14">
    <name type="scientific">Hemibagrus guttatus</name>
    <dbReference type="NCBI Taxonomy" id="175788"/>
    <lineage>
        <taxon>Eukaryota</taxon>
        <taxon>Metazoa</taxon>
        <taxon>Chordata</taxon>
        <taxon>Craniata</taxon>
        <taxon>Vertebrata</taxon>
        <taxon>Euteleostomi</taxon>
        <taxon>Actinopterygii</taxon>
        <taxon>Neopterygii</taxon>
        <taxon>Teleostei</taxon>
        <taxon>Ostariophysi</taxon>
        <taxon>Siluriformes</taxon>
        <taxon>Bagridae</taxon>
        <taxon>Hemibagrus</taxon>
    </lineage>
</organism>
<dbReference type="Pfam" id="PF17921">
    <property type="entry name" value="Integrase_H2C2"/>
    <property type="match status" value="1"/>
</dbReference>
<name>A0AAE0ULF8_9TELE</name>
<dbReference type="Gene3D" id="1.10.340.70">
    <property type="match status" value="1"/>
</dbReference>
<dbReference type="Gene3D" id="2.40.50.40">
    <property type="match status" value="1"/>
</dbReference>
<keyword evidence="7" id="KW-0255">Endonuclease</keyword>
<dbReference type="SUPFAM" id="SSF53098">
    <property type="entry name" value="Ribonuclease H-like"/>
    <property type="match status" value="1"/>
</dbReference>
<dbReference type="Proteomes" id="UP001274896">
    <property type="component" value="Unassembled WGS sequence"/>
</dbReference>
<dbReference type="InterPro" id="IPR043502">
    <property type="entry name" value="DNA/RNA_pol_sf"/>
</dbReference>
<evidence type="ECO:0000256" key="1">
    <source>
        <dbReference type="ARBA" id="ARBA00004123"/>
    </source>
</evidence>
<dbReference type="GO" id="GO:0005634">
    <property type="term" value="C:nucleus"/>
    <property type="evidence" value="ECO:0007669"/>
    <property type="project" value="UniProtKB-SubCell"/>
</dbReference>
<dbReference type="Gene3D" id="3.30.70.270">
    <property type="match status" value="1"/>
</dbReference>
<keyword evidence="6" id="KW-0540">Nuclease</keyword>
<comment type="similarity">
    <text evidence="2">Belongs to the beta type-B retroviral polymerase family. HERV class-II K(HML-2) pol subfamily.</text>
</comment>
<dbReference type="Pfam" id="PF00078">
    <property type="entry name" value="RVT_1"/>
    <property type="match status" value="1"/>
</dbReference>
<dbReference type="PANTHER" id="PTHR37984:SF15">
    <property type="entry name" value="INTEGRASE CATALYTIC DOMAIN-CONTAINING PROTEIN"/>
    <property type="match status" value="1"/>
</dbReference>
<evidence type="ECO:0000256" key="2">
    <source>
        <dbReference type="ARBA" id="ARBA00010879"/>
    </source>
</evidence>
<dbReference type="InterPro" id="IPR036397">
    <property type="entry name" value="RNaseH_sf"/>
</dbReference>
<dbReference type="EMBL" id="JAUCMX010000026">
    <property type="protein sequence ID" value="KAK3509718.1"/>
    <property type="molecule type" value="Genomic_DNA"/>
</dbReference>
<dbReference type="GO" id="GO:0003676">
    <property type="term" value="F:nucleic acid binding"/>
    <property type="evidence" value="ECO:0007669"/>
    <property type="project" value="InterPro"/>
</dbReference>
<dbReference type="AlphaFoldDB" id="A0AAE0ULF8"/>
<dbReference type="Gene3D" id="3.30.420.10">
    <property type="entry name" value="Ribonuclease H-like superfamily/Ribonuclease H"/>
    <property type="match status" value="1"/>
</dbReference>
<dbReference type="PROSITE" id="PS50013">
    <property type="entry name" value="CHROMO_2"/>
    <property type="match status" value="1"/>
</dbReference>
<dbReference type="InterPro" id="IPR016197">
    <property type="entry name" value="Chromo-like_dom_sf"/>
</dbReference>
<accession>A0AAE0ULF8</accession>
<dbReference type="InterPro" id="IPR023780">
    <property type="entry name" value="Chromo_domain"/>
</dbReference>
<gene>
    <name evidence="13" type="ORF">QTP70_008464</name>
</gene>
<evidence type="ECO:0000256" key="10">
    <source>
        <dbReference type="ARBA" id="ARBA00039658"/>
    </source>
</evidence>
<keyword evidence="9" id="KW-0695">RNA-directed DNA polymerase</keyword>
<dbReference type="SUPFAM" id="SSF56672">
    <property type="entry name" value="DNA/RNA polymerases"/>
    <property type="match status" value="1"/>
</dbReference>
<evidence type="ECO:0000256" key="4">
    <source>
        <dbReference type="ARBA" id="ARBA00022679"/>
    </source>
</evidence>
<comment type="caution">
    <text evidence="13">The sequence shown here is derived from an EMBL/GenBank/DDBJ whole genome shotgun (WGS) entry which is preliminary data.</text>
</comment>
<evidence type="ECO:0000259" key="11">
    <source>
        <dbReference type="PROSITE" id="PS50013"/>
    </source>
</evidence>
<evidence type="ECO:0000256" key="9">
    <source>
        <dbReference type="ARBA" id="ARBA00022918"/>
    </source>
</evidence>
<dbReference type="Pfam" id="PF00385">
    <property type="entry name" value="Chromo"/>
    <property type="match status" value="1"/>
</dbReference>
<dbReference type="CDD" id="cd09274">
    <property type="entry name" value="RNase_HI_RT_Ty3"/>
    <property type="match status" value="1"/>
</dbReference>
<evidence type="ECO:0000313" key="14">
    <source>
        <dbReference type="Proteomes" id="UP001274896"/>
    </source>
</evidence>
<dbReference type="PROSITE" id="PS50878">
    <property type="entry name" value="RT_POL"/>
    <property type="match status" value="1"/>
</dbReference>
<dbReference type="GO" id="GO:0003964">
    <property type="term" value="F:RNA-directed DNA polymerase activity"/>
    <property type="evidence" value="ECO:0007669"/>
    <property type="project" value="UniProtKB-KW"/>
</dbReference>
<evidence type="ECO:0000256" key="8">
    <source>
        <dbReference type="ARBA" id="ARBA00022801"/>
    </source>
</evidence>